<dbReference type="EMBL" id="KY382358">
    <property type="protein sequence ID" value="ASC55600.1"/>
    <property type="molecule type" value="Genomic_DNA"/>
</dbReference>
<keyword evidence="9" id="KW-0735">Signal-anchor</keyword>
<evidence type="ECO:0000256" key="7">
    <source>
        <dbReference type="ARBA" id="ARBA00022879"/>
    </source>
</evidence>
<evidence type="ECO:0000256" key="2">
    <source>
        <dbReference type="ARBA" id="ARBA00022506"/>
    </source>
</evidence>
<evidence type="ECO:0000256" key="10">
    <source>
        <dbReference type="ARBA" id="ARBA00022989"/>
    </source>
</evidence>
<evidence type="ECO:0000313" key="18">
    <source>
        <dbReference type="Proteomes" id="UP000202998"/>
    </source>
</evidence>
<evidence type="ECO:0000256" key="16">
    <source>
        <dbReference type="SAM" id="Phobius"/>
    </source>
</evidence>
<evidence type="ECO:0000256" key="8">
    <source>
        <dbReference type="ARBA" id="ARBA00022921"/>
    </source>
</evidence>
<comment type="similarity">
    <text evidence="14">Belongs to the orthopoxvirus OPG086 family.</text>
</comment>
<dbReference type="Pfam" id="PF06129">
    <property type="entry name" value="Chordopox_G3"/>
    <property type="match status" value="1"/>
</dbReference>
<evidence type="ECO:0000313" key="17">
    <source>
        <dbReference type="EMBL" id="ASC55600.1"/>
    </source>
</evidence>
<organism evidence="17 18">
    <name type="scientific">Seal parapoxvirus</name>
    <dbReference type="NCBI Taxonomy" id="187984"/>
    <lineage>
        <taxon>Viruses</taxon>
        <taxon>Varidnaviria</taxon>
        <taxon>Bamfordvirae</taxon>
        <taxon>Nucleocytoviricota</taxon>
        <taxon>Pokkesviricetes</taxon>
        <taxon>Chitovirales</taxon>
        <taxon>Poxviridae</taxon>
        <taxon>Chordopoxvirinae</taxon>
        <taxon>Parapoxvirus</taxon>
        <taxon>Parapoxvirus sealpox</taxon>
        <taxon>Grey sealpox virus</taxon>
    </lineage>
</organism>
<keyword evidence="18" id="KW-1185">Reference proteome</keyword>
<keyword evidence="2" id="KW-1168">Fusion of virus membrane with host membrane</keyword>
<keyword evidence="8" id="KW-0426">Late protein</keyword>
<gene>
    <name evidence="17" type="ORF">SePPVgORF029</name>
</gene>
<evidence type="ECO:0000256" key="9">
    <source>
        <dbReference type="ARBA" id="ARBA00022968"/>
    </source>
</evidence>
<dbReference type="InterPro" id="IPR010367">
    <property type="entry name" value="Poxvirus_G3"/>
</dbReference>
<dbReference type="GO" id="GO:0046718">
    <property type="term" value="P:symbiont entry into host cell"/>
    <property type="evidence" value="ECO:0007669"/>
    <property type="project" value="UniProtKB-KW"/>
</dbReference>
<reference evidence="17 18" key="1">
    <citation type="journal article" date="2017" name="Sci. Rep.">
        <title>Recovery of the first full-length genome sequence of a parapoxvirus directly from a clinical sample.</title>
        <authorList>
            <person name="Gunther T."/>
            <person name="Haas L."/>
            <person name="Alawi M."/>
            <person name="Wohlsein P."/>
            <person name="Marks J."/>
            <person name="Grundhoff A."/>
            <person name="Becher P."/>
            <person name="Fischer N."/>
        </authorList>
    </citation>
    <scope>NUCLEOTIDE SEQUENCE [LARGE SCALE GENOMIC DNA]</scope>
    <source>
        <strain evidence="17">AFK76s1</strain>
    </source>
</reference>
<sequence>MTWALLEGVLFAAFLMLMYFLSYFPTTKMQFSVRELTDEKLRRQAVDEQLDGISESVIFAESDRPQSSAVLVTMDSRNSIVTVAYGREKALFNLKRRRDVQTLLPILLLSK</sequence>
<keyword evidence="3" id="KW-1169">Fusion of virus membrane with host cell membrane</keyword>
<feature type="transmembrane region" description="Helical" evidence="16">
    <location>
        <begin position="6"/>
        <end position="24"/>
    </location>
</feature>
<keyword evidence="12" id="KW-1160">Virus entry into host cell</keyword>
<comment type="function">
    <text evidence="13">Component of the entry fusion complex (EFC), which consists of 11 proteins. During cell infection, this complex mediates entry of the virion core into the host cytoplasm by a two-step mechanism consisting of lipid mixing of the viral and cellular membranes and subsequent pore formation.</text>
</comment>
<dbReference type="GO" id="GO:0019031">
    <property type="term" value="C:viral envelope"/>
    <property type="evidence" value="ECO:0007669"/>
    <property type="project" value="UniProtKB-KW"/>
</dbReference>
<dbReference type="GO" id="GO:0055036">
    <property type="term" value="C:virion membrane"/>
    <property type="evidence" value="ECO:0007669"/>
    <property type="project" value="UniProtKB-SubCell"/>
</dbReference>
<name>A0A1Z3GCV9_9POXV</name>
<keyword evidence="11 16" id="KW-0472">Membrane</keyword>
<keyword evidence="7" id="KW-0261">Viral envelope protein</keyword>
<dbReference type="Proteomes" id="UP000202998">
    <property type="component" value="Segment"/>
</dbReference>
<evidence type="ECO:0000256" key="12">
    <source>
        <dbReference type="ARBA" id="ARBA00023296"/>
    </source>
</evidence>
<dbReference type="GO" id="GO:0019064">
    <property type="term" value="P:fusion of virus membrane with host plasma membrane"/>
    <property type="evidence" value="ECO:0007669"/>
    <property type="project" value="UniProtKB-KW"/>
</dbReference>
<comment type="subcellular location">
    <subcellularLocation>
        <location evidence="1">Virion membrane</location>
        <topology evidence="1">Single-pass membrane protein</topology>
    </subcellularLocation>
</comment>
<evidence type="ECO:0000256" key="15">
    <source>
        <dbReference type="ARBA" id="ARBA00034891"/>
    </source>
</evidence>
<evidence type="ECO:0000256" key="6">
    <source>
        <dbReference type="ARBA" id="ARBA00022844"/>
    </source>
</evidence>
<evidence type="ECO:0000256" key="14">
    <source>
        <dbReference type="ARBA" id="ARBA00034771"/>
    </source>
</evidence>
<proteinExistence type="inferred from homology"/>
<accession>A0A1Z3GCV9</accession>
<evidence type="ECO:0000256" key="3">
    <source>
        <dbReference type="ARBA" id="ARBA00022521"/>
    </source>
</evidence>
<keyword evidence="6" id="KW-0946">Virion</keyword>
<evidence type="ECO:0000256" key="11">
    <source>
        <dbReference type="ARBA" id="ARBA00023136"/>
    </source>
</evidence>
<dbReference type="OrthoDB" id="22163at10239"/>
<evidence type="ECO:0000256" key="1">
    <source>
        <dbReference type="ARBA" id="ARBA00004381"/>
    </source>
</evidence>
<keyword evidence="5 16" id="KW-0812">Transmembrane</keyword>
<keyword evidence="10 16" id="KW-1133">Transmembrane helix</keyword>
<protein>
    <recommendedName>
        <fullName evidence="15">Entry-fusion complex protein OPG086</fullName>
    </recommendedName>
</protein>
<evidence type="ECO:0000256" key="4">
    <source>
        <dbReference type="ARBA" id="ARBA00022595"/>
    </source>
</evidence>
<keyword evidence="4" id="KW-1162">Viral penetration into host cytoplasm</keyword>
<evidence type="ECO:0000256" key="13">
    <source>
        <dbReference type="ARBA" id="ARBA00034668"/>
    </source>
</evidence>
<evidence type="ECO:0000256" key="5">
    <source>
        <dbReference type="ARBA" id="ARBA00022692"/>
    </source>
</evidence>